<evidence type="ECO:0000256" key="3">
    <source>
        <dbReference type="ARBA" id="ARBA00022723"/>
    </source>
</evidence>
<dbReference type="NCBIfam" id="TIGR03075">
    <property type="entry name" value="PQQ_enz_alc_DH"/>
    <property type="match status" value="1"/>
</dbReference>
<keyword evidence="6 12" id="KW-0106">Calcium</keyword>
<reference evidence="16 17" key="1">
    <citation type="submission" date="2020-11" db="EMBL/GenBank/DDBJ databases">
        <title>Description of Pontivivens ytuae sp. nov. isolated from deep sea sediment of Mariana Trench.</title>
        <authorList>
            <person name="Wang Z."/>
            <person name="Sun Q.-L."/>
            <person name="Xu X.-D."/>
            <person name="Tang Y.-Z."/>
            <person name="Zhang J."/>
        </authorList>
    </citation>
    <scope>NUCLEOTIDE SEQUENCE [LARGE SCALE GENOMIC DNA]</scope>
    <source>
        <strain evidence="16 17">MT2928</strain>
    </source>
</reference>
<feature type="binding site" evidence="12">
    <location>
        <position position="324"/>
    </location>
    <ligand>
        <name>Ca(2+)</name>
        <dbReference type="ChEBI" id="CHEBI:29108"/>
    </ligand>
</feature>
<dbReference type="EMBL" id="CP064942">
    <property type="protein sequence ID" value="QPH54271.1"/>
    <property type="molecule type" value="Genomic_DNA"/>
</dbReference>
<comment type="cofactor">
    <cofactor evidence="11">
        <name>pyrroloquinoline quinone</name>
        <dbReference type="ChEBI" id="CHEBI:58442"/>
    </cofactor>
    <text evidence="11">Binds 1 PQQ group per subunit.</text>
</comment>
<gene>
    <name evidence="16" type="ORF">I0K15_00385</name>
</gene>
<evidence type="ECO:0000256" key="5">
    <source>
        <dbReference type="ARBA" id="ARBA00022764"/>
    </source>
</evidence>
<dbReference type="PROSITE" id="PS00364">
    <property type="entry name" value="BACTERIAL_PQQ_2"/>
    <property type="match status" value="1"/>
</dbReference>
<feature type="disulfide bond" evidence="13">
    <location>
        <begin position="128"/>
        <end position="129"/>
    </location>
</feature>
<feature type="binding site" evidence="11">
    <location>
        <begin position="418"/>
        <end position="419"/>
    </location>
    <ligand>
        <name>pyrroloquinoline quinone</name>
        <dbReference type="ChEBI" id="CHEBI:58442"/>
    </ligand>
</feature>
<dbReference type="Proteomes" id="UP000594800">
    <property type="component" value="Chromosome"/>
</dbReference>
<dbReference type="FunFam" id="2.140.10.10:FF:000003">
    <property type="entry name" value="Methanol dehydrogenase, large subunit"/>
    <property type="match status" value="1"/>
</dbReference>
<feature type="binding site" evidence="11">
    <location>
        <position position="84"/>
    </location>
    <ligand>
        <name>pyrroloquinoline quinone</name>
        <dbReference type="ChEBI" id="CHEBI:58442"/>
    </ligand>
</feature>
<proteinExistence type="inferred from homology"/>
<dbReference type="InterPro" id="IPR017512">
    <property type="entry name" value="PQQ_MeOH/EtOH_DH"/>
</dbReference>
<feature type="chain" id="PRO_5032731645" evidence="14">
    <location>
        <begin position="25"/>
        <end position="592"/>
    </location>
</feature>
<feature type="binding site" evidence="12">
    <location>
        <position position="196"/>
    </location>
    <ligand>
        <name>Ca(2+)</name>
        <dbReference type="ChEBI" id="CHEBI:29108"/>
    </ligand>
</feature>
<feature type="binding site" evidence="12">
    <location>
        <position position="273"/>
    </location>
    <ligand>
        <name>Ca(2+)</name>
        <dbReference type="ChEBI" id="CHEBI:29108"/>
    </ligand>
</feature>
<name>A0A7S9LS30_9RHOB</name>
<comment type="similarity">
    <text evidence="2">Belongs to the bacterial PQQ dehydrogenase family.</text>
</comment>
<evidence type="ECO:0000256" key="2">
    <source>
        <dbReference type="ARBA" id="ARBA00008156"/>
    </source>
</evidence>
<evidence type="ECO:0000256" key="12">
    <source>
        <dbReference type="PIRSR" id="PIRSR617512-3"/>
    </source>
</evidence>
<evidence type="ECO:0000256" key="9">
    <source>
        <dbReference type="ARBA" id="ARBA00023157"/>
    </source>
</evidence>
<dbReference type="SUPFAM" id="SSF50998">
    <property type="entry name" value="Quinoprotein alcohol dehydrogenase-like"/>
    <property type="match status" value="1"/>
</dbReference>
<comment type="subcellular location">
    <subcellularLocation>
        <location evidence="1">Periplasm</location>
    </subcellularLocation>
</comment>
<dbReference type="InterPro" id="IPR011047">
    <property type="entry name" value="Quinoprotein_ADH-like_sf"/>
</dbReference>
<dbReference type="SMART" id="SM00564">
    <property type="entry name" value="PQQ"/>
    <property type="match status" value="6"/>
</dbReference>
<evidence type="ECO:0000256" key="1">
    <source>
        <dbReference type="ARBA" id="ARBA00004418"/>
    </source>
</evidence>
<keyword evidence="8" id="KW-0560">Oxidoreductase</keyword>
<dbReference type="GO" id="GO:0005509">
    <property type="term" value="F:calcium ion binding"/>
    <property type="evidence" value="ECO:0007669"/>
    <property type="project" value="InterPro"/>
</dbReference>
<dbReference type="GO" id="GO:0016020">
    <property type="term" value="C:membrane"/>
    <property type="evidence" value="ECO:0007669"/>
    <property type="project" value="InterPro"/>
</dbReference>
<sequence>MNRFASIAATLAATTAMLTVAAQAQVTEEDLANDQTITTQVVTNGMGRHLQRYSPLDTLNRDNVANLVPAWAFSLGGEKQRGQETQPLVYDGIMYITGSYSRLYAIDVETGEEIWQYDARLPEGILPCCDVVNRGAAIYGDKIIFGTLDATIVALDYKTGDVVWRDRIADYRAGYSYTAAPLIVDGLVITGNSGGEFGIVGEVQARNVENGDLVWTRPVIEGHMGTLNGEESTMTGELNASWPGDMWQTGGGATWLGGSYDADTDTLVFGTGNPAPWNSWLRAGGTESDDLMGDALYAASRLGIDPATGEIKWHFQTTPREGWDYDGVNEVIPFVDADGNQRYATADRNGFFYVLNREDGAFVDAWPFVKDISWAEGIDENGRPIFVEENRPGDPSASADGARGETIFASPSFLGGKNWMPMSYSQRTGLFYVPSNEWGMDIWNEPVTYRRGAAYLGSGFTIKPNYEDHIGSLKAIDPLTGEWVWEVQNGAPLWGGVMTTAGGLVFTGTPEGHLVAYDDETGEELWSFQTGSGIVGQPITWEQNGTQYVSVISGWGGAVPLWGGEVAATVNYLNQGGLLWTFRLPEELAASE</sequence>
<evidence type="ECO:0000256" key="7">
    <source>
        <dbReference type="ARBA" id="ARBA00022891"/>
    </source>
</evidence>
<dbReference type="InterPro" id="IPR002372">
    <property type="entry name" value="PQQ_rpt_dom"/>
</dbReference>
<dbReference type="InterPro" id="IPR034119">
    <property type="entry name" value="ADHI"/>
</dbReference>
<keyword evidence="7 11" id="KW-0634">PQQ</keyword>
<dbReference type="InterPro" id="IPR001479">
    <property type="entry name" value="Quinoprotein_DH_CS"/>
</dbReference>
<dbReference type="Gene3D" id="2.140.10.10">
    <property type="entry name" value="Quinoprotein alcohol dehydrogenase-like superfamily"/>
    <property type="match status" value="1"/>
</dbReference>
<evidence type="ECO:0000259" key="15">
    <source>
        <dbReference type="Pfam" id="PF01011"/>
    </source>
</evidence>
<keyword evidence="9 13" id="KW-1015">Disulfide bond</keyword>
<feature type="binding site" evidence="11">
    <location>
        <position position="134"/>
    </location>
    <ligand>
        <name>pyrroloquinoline quinone</name>
        <dbReference type="ChEBI" id="CHEBI:58442"/>
    </ligand>
</feature>
<evidence type="ECO:0000256" key="11">
    <source>
        <dbReference type="PIRSR" id="PIRSR617512-2"/>
    </source>
</evidence>
<dbReference type="GO" id="GO:0016614">
    <property type="term" value="F:oxidoreductase activity, acting on CH-OH group of donors"/>
    <property type="evidence" value="ECO:0007669"/>
    <property type="project" value="InterPro"/>
</dbReference>
<keyword evidence="17" id="KW-1185">Reference proteome</keyword>
<evidence type="ECO:0000256" key="6">
    <source>
        <dbReference type="ARBA" id="ARBA00022837"/>
    </source>
</evidence>
<dbReference type="Pfam" id="PF01011">
    <property type="entry name" value="PQQ"/>
    <property type="match status" value="2"/>
</dbReference>
<feature type="binding site" evidence="11">
    <location>
        <position position="178"/>
    </location>
    <ligand>
        <name>pyrroloquinoline quinone</name>
        <dbReference type="ChEBI" id="CHEBI:58442"/>
    </ligand>
</feature>
<accession>A0A7S9LS30</accession>
<dbReference type="CDD" id="cd10277">
    <property type="entry name" value="PQQ_ADH_I"/>
    <property type="match status" value="1"/>
</dbReference>
<evidence type="ECO:0000256" key="13">
    <source>
        <dbReference type="PIRSR" id="PIRSR617512-4"/>
    </source>
</evidence>
<organism evidence="16 17">
    <name type="scientific">Pontivivens ytuae</name>
    <dbReference type="NCBI Taxonomy" id="2789856"/>
    <lineage>
        <taxon>Bacteria</taxon>
        <taxon>Pseudomonadati</taxon>
        <taxon>Pseudomonadota</taxon>
        <taxon>Alphaproteobacteria</taxon>
        <taxon>Rhodobacterales</taxon>
        <taxon>Paracoccaceae</taxon>
        <taxon>Pontivivens</taxon>
    </lineage>
</organism>
<comment type="cofactor">
    <cofactor evidence="12">
        <name>Ca(2+)</name>
        <dbReference type="ChEBI" id="CHEBI:29108"/>
    </cofactor>
    <text evidence="12">Binds 1 Ca(2+) ion per subunit.</text>
</comment>
<evidence type="ECO:0000256" key="4">
    <source>
        <dbReference type="ARBA" id="ARBA00022729"/>
    </source>
</evidence>
<dbReference type="GO" id="GO:0030288">
    <property type="term" value="C:outer membrane-bounded periplasmic space"/>
    <property type="evidence" value="ECO:0007669"/>
    <property type="project" value="InterPro"/>
</dbReference>
<evidence type="ECO:0000313" key="17">
    <source>
        <dbReference type="Proteomes" id="UP000594800"/>
    </source>
</evidence>
<protein>
    <submittedName>
        <fullName evidence="16">PQQ-dependent methanol/ethanol family dehydrogenase</fullName>
    </submittedName>
</protein>
<evidence type="ECO:0000313" key="16">
    <source>
        <dbReference type="EMBL" id="QPH54271.1"/>
    </source>
</evidence>
<keyword evidence="5" id="KW-0574">Periplasm</keyword>
<evidence type="ECO:0000256" key="10">
    <source>
        <dbReference type="PIRSR" id="PIRSR617512-1"/>
    </source>
</evidence>
<evidence type="ECO:0000256" key="8">
    <source>
        <dbReference type="ARBA" id="ARBA00023002"/>
    </source>
</evidence>
<keyword evidence="4 14" id="KW-0732">Signal</keyword>
<dbReference type="AlphaFoldDB" id="A0A7S9LS30"/>
<dbReference type="KEGG" id="poz:I0K15_00385"/>
<feature type="active site" description="Proton acceptor" evidence="10">
    <location>
        <position position="324"/>
    </location>
</feature>
<dbReference type="RefSeq" id="WP_196103480.1">
    <property type="nucleotide sequence ID" value="NZ_CP064942.1"/>
</dbReference>
<dbReference type="InterPro" id="IPR018391">
    <property type="entry name" value="PQQ_b-propeller_rpt"/>
</dbReference>
<dbReference type="PANTHER" id="PTHR32303:SF20">
    <property type="entry name" value="QUINOPROTEIN ETHANOL DEHYDROGENASE"/>
    <property type="match status" value="1"/>
</dbReference>
<feature type="signal peptide" evidence="14">
    <location>
        <begin position="1"/>
        <end position="24"/>
    </location>
</feature>
<dbReference type="GO" id="GO:0070968">
    <property type="term" value="F:pyrroloquinoline quinone binding"/>
    <property type="evidence" value="ECO:0007669"/>
    <property type="project" value="UniProtKB-ARBA"/>
</dbReference>
<evidence type="ECO:0000256" key="14">
    <source>
        <dbReference type="SAM" id="SignalP"/>
    </source>
</evidence>
<feature type="domain" description="Pyrrolo-quinoline quinone repeat" evidence="15">
    <location>
        <begin position="48"/>
        <end position="361"/>
    </location>
</feature>
<feature type="domain" description="Pyrrolo-quinoline quinone repeat" evidence="15">
    <location>
        <begin position="466"/>
        <end position="549"/>
    </location>
</feature>
<dbReference type="PANTHER" id="PTHR32303">
    <property type="entry name" value="QUINOPROTEIN ALCOHOL DEHYDROGENASE (CYTOCHROME C)"/>
    <property type="match status" value="1"/>
</dbReference>
<keyword evidence="3 12" id="KW-0479">Metal-binding</keyword>